<evidence type="ECO:0000256" key="1">
    <source>
        <dbReference type="SAM" id="Phobius"/>
    </source>
</evidence>
<dbReference type="Pfam" id="PF01569">
    <property type="entry name" value="PAP2"/>
    <property type="match status" value="1"/>
</dbReference>
<keyword evidence="1" id="KW-0812">Transmembrane</keyword>
<dbReference type="SUPFAM" id="SSF48317">
    <property type="entry name" value="Acid phosphatase/Vanadium-dependent haloperoxidase"/>
    <property type="match status" value="1"/>
</dbReference>
<organism evidence="3 4">
    <name type="scientific">Faecalimonas umbilicata</name>
    <dbReference type="NCBI Taxonomy" id="1912855"/>
    <lineage>
        <taxon>Bacteria</taxon>
        <taxon>Bacillati</taxon>
        <taxon>Bacillota</taxon>
        <taxon>Clostridia</taxon>
        <taxon>Lachnospirales</taxon>
        <taxon>Lachnospiraceae</taxon>
        <taxon>Faecalimonas</taxon>
    </lineage>
</organism>
<sequence>MDFLHVLAELRTPFGEHFFQFVTYFGQEVIIIAVICTLYWCVDKRFAYQLGFTYFLAGLCVQTLKITFRIPRPWILDPSFSPVESAVPAATGYSFPSGHTQGGTCLFAPFMFKSKRWLSKLLFAFMFLLIGFSRMYLGVHTPKDVVVSMAVSLCISFAVYKASDFLLDSTRYRRLILLSLLLLSSAVSIYALFLLSRGDISLHYASDCCKASAAGIGFGVGWYLENRYVNFSVKGSIPFQIGKLIIGLLVAVSFKIGIEFLFGNSLPADMFAYFLLVLWVIFLYPWILKKFHQSSSTQN</sequence>
<keyword evidence="1" id="KW-0472">Membrane</keyword>
<proteinExistence type="predicted"/>
<feature type="transmembrane region" description="Helical" evidence="1">
    <location>
        <begin position="145"/>
        <end position="163"/>
    </location>
</feature>
<protein>
    <submittedName>
        <fullName evidence="3">Undecaprenyl-diphosphatase</fullName>
    </submittedName>
</protein>
<reference evidence="3 4" key="1">
    <citation type="submission" date="2019-03" db="EMBL/GenBank/DDBJ databases">
        <title>Genomic Encyclopedia of Type Strains, Phase IV (KMG-IV): sequencing the most valuable type-strain genomes for metagenomic binning, comparative biology and taxonomic classification.</title>
        <authorList>
            <person name="Goeker M."/>
        </authorList>
    </citation>
    <scope>NUCLEOTIDE SEQUENCE [LARGE SCALE GENOMIC DNA]</scope>
    <source>
        <strain evidence="3 4">DSM 103426</strain>
    </source>
</reference>
<dbReference type="Proteomes" id="UP000294613">
    <property type="component" value="Unassembled WGS sequence"/>
</dbReference>
<dbReference type="PANTHER" id="PTHR14969">
    <property type="entry name" value="SPHINGOSINE-1-PHOSPHATE PHOSPHOHYDROLASE"/>
    <property type="match status" value="1"/>
</dbReference>
<accession>A0A4R3JPS0</accession>
<gene>
    <name evidence="3" type="ORF">EDD74_107105</name>
</gene>
<evidence type="ECO:0000313" key="4">
    <source>
        <dbReference type="Proteomes" id="UP000294613"/>
    </source>
</evidence>
<feature type="transmembrane region" description="Helical" evidence="1">
    <location>
        <begin position="121"/>
        <end position="139"/>
    </location>
</feature>
<dbReference type="EMBL" id="SLZV01000007">
    <property type="protein sequence ID" value="TCS68714.1"/>
    <property type="molecule type" value="Genomic_DNA"/>
</dbReference>
<dbReference type="AlphaFoldDB" id="A0A4R3JPS0"/>
<keyword evidence="1" id="KW-1133">Transmembrane helix</keyword>
<dbReference type="InterPro" id="IPR036938">
    <property type="entry name" value="PAP2/HPO_sf"/>
</dbReference>
<feature type="domain" description="Phosphatidic acid phosphatase type 2/haloperoxidase" evidence="2">
    <location>
        <begin position="50"/>
        <end position="160"/>
    </location>
</feature>
<comment type="caution">
    <text evidence="3">The sequence shown here is derived from an EMBL/GenBank/DDBJ whole genome shotgun (WGS) entry which is preliminary data.</text>
</comment>
<feature type="transmembrane region" description="Helical" evidence="1">
    <location>
        <begin position="21"/>
        <end position="40"/>
    </location>
</feature>
<feature type="transmembrane region" description="Helical" evidence="1">
    <location>
        <begin position="270"/>
        <end position="288"/>
    </location>
</feature>
<name>A0A4R3JPS0_9FIRM</name>
<dbReference type="PANTHER" id="PTHR14969:SF13">
    <property type="entry name" value="AT30094P"/>
    <property type="match status" value="1"/>
</dbReference>
<evidence type="ECO:0000313" key="3">
    <source>
        <dbReference type="EMBL" id="TCS68714.1"/>
    </source>
</evidence>
<evidence type="ECO:0000259" key="2">
    <source>
        <dbReference type="SMART" id="SM00014"/>
    </source>
</evidence>
<feature type="transmembrane region" description="Helical" evidence="1">
    <location>
        <begin position="175"/>
        <end position="196"/>
    </location>
</feature>
<dbReference type="InterPro" id="IPR000326">
    <property type="entry name" value="PAP2/HPO"/>
</dbReference>
<dbReference type="Gene3D" id="1.20.144.10">
    <property type="entry name" value="Phosphatidic acid phosphatase type 2/haloperoxidase"/>
    <property type="match status" value="1"/>
</dbReference>
<dbReference type="RefSeq" id="WP_116441656.1">
    <property type="nucleotide sequence ID" value="NZ_BHEO01000008.1"/>
</dbReference>
<dbReference type="SMART" id="SM00014">
    <property type="entry name" value="acidPPc"/>
    <property type="match status" value="1"/>
</dbReference>
<feature type="transmembrane region" description="Helical" evidence="1">
    <location>
        <begin position="244"/>
        <end position="264"/>
    </location>
</feature>